<dbReference type="OrthoDB" id="8031034at2"/>
<keyword evidence="1" id="KW-0472">Membrane</keyword>
<name>A0A0P0Z170_9HYPH</name>
<accession>A0A0P0Z170</accession>
<dbReference type="AlphaFoldDB" id="A0A0P0Z170"/>
<evidence type="ECO:0008006" key="3">
    <source>
        <dbReference type="Google" id="ProtNLM"/>
    </source>
</evidence>
<dbReference type="RefSeq" id="WP_157070156.1">
    <property type="nucleotide sequence ID" value="NZ_BBWR01000012.1"/>
</dbReference>
<reference evidence="2" key="1">
    <citation type="journal article" date="2015" name="Proc. Natl. Acad. Sci. U.S.A.">
        <title>Bacterial clade with the ribosomal RNA operon on a small plasmid rather than the chromosome.</title>
        <authorList>
            <person name="Anda M."/>
            <person name="Ohtsubo Y."/>
            <person name="Okubo T."/>
            <person name="Sugawara M."/>
            <person name="Nagata Y."/>
            <person name="Tsuda M."/>
            <person name="Minamisawa K."/>
            <person name="Mitsui H."/>
        </authorList>
    </citation>
    <scope>NUCLEOTIDE SEQUENCE</scope>
    <source>
        <strain evidence="2">JCM 14755</strain>
    </source>
</reference>
<organism evidence="2">
    <name type="scientific">Aureimonas frigidaquae</name>
    <dbReference type="NCBI Taxonomy" id="424757"/>
    <lineage>
        <taxon>Bacteria</taxon>
        <taxon>Pseudomonadati</taxon>
        <taxon>Pseudomonadota</taxon>
        <taxon>Alphaproteobacteria</taxon>
        <taxon>Hyphomicrobiales</taxon>
        <taxon>Aurantimonadaceae</taxon>
        <taxon>Aureimonas</taxon>
    </lineage>
</organism>
<sequence length="263" mass="27516">MAELSVADFKALSAYVDGALSPAEAAHLAARIAGEPALALALARLSALKAATASCLPNDARPDLRMPAAQSSIFARRSARRPAVAVLAASIGAIIVGTLLVVTLQTAPLSGDLQDRAQAETSLTIVDRHDQWASETVAASENVDIQRWPTAIMAAAHLRLAHIDEQTNSHSVTTRQEGFIGRNGCRVSLFSVAQASPLEVGSIDADVSIVAWSGEGRQFALVTRSMDSKRFALLAKAVRDGQSPSELPAALIAAARDMPSTCS</sequence>
<keyword evidence="1" id="KW-0812">Transmembrane</keyword>
<dbReference type="EMBL" id="LC066375">
    <property type="protein sequence ID" value="BAT27405.1"/>
    <property type="molecule type" value="Genomic_DNA"/>
</dbReference>
<feature type="transmembrane region" description="Helical" evidence="1">
    <location>
        <begin position="83"/>
        <end position="104"/>
    </location>
</feature>
<evidence type="ECO:0000313" key="2">
    <source>
        <dbReference type="EMBL" id="BAT27405.1"/>
    </source>
</evidence>
<proteinExistence type="predicted"/>
<protein>
    <recommendedName>
        <fullName evidence="3">Transmembrane anti-sigma factor</fullName>
    </recommendedName>
</protein>
<keyword evidence="1" id="KW-1133">Transmembrane helix</keyword>
<evidence type="ECO:0000256" key="1">
    <source>
        <dbReference type="SAM" id="Phobius"/>
    </source>
</evidence>